<keyword evidence="1" id="KW-0808">Transferase</keyword>
<dbReference type="SUPFAM" id="SSF56042">
    <property type="entry name" value="PurM C-terminal domain-like"/>
    <property type="match status" value="1"/>
</dbReference>
<dbReference type="InterPro" id="IPR036676">
    <property type="entry name" value="PurM-like_C_sf"/>
</dbReference>
<dbReference type="GO" id="GO:0016491">
    <property type="term" value="F:oxidoreductase activity"/>
    <property type="evidence" value="ECO:0007669"/>
    <property type="project" value="InterPro"/>
</dbReference>
<dbReference type="PANTHER" id="PTHR10256:SF0">
    <property type="entry name" value="INACTIVE SELENIDE, WATER DIKINASE-LIKE PROTEIN-RELATED"/>
    <property type="match status" value="1"/>
</dbReference>
<protein>
    <submittedName>
        <fullName evidence="9">Selenide, water dikinase SelD</fullName>
    </submittedName>
</protein>
<dbReference type="InterPro" id="IPR023753">
    <property type="entry name" value="FAD/NAD-binding_dom"/>
</dbReference>
<dbReference type="Gene3D" id="3.30.1330.10">
    <property type="entry name" value="PurM-like, N-terminal domain"/>
    <property type="match status" value="1"/>
</dbReference>
<dbReference type="Proteomes" id="UP001296776">
    <property type="component" value="Unassembled WGS sequence"/>
</dbReference>
<dbReference type="PRINTS" id="PR00368">
    <property type="entry name" value="FADPNR"/>
</dbReference>
<evidence type="ECO:0000256" key="3">
    <source>
        <dbReference type="ARBA" id="ARBA00022777"/>
    </source>
</evidence>
<reference evidence="9" key="1">
    <citation type="submission" date="2017-08" db="EMBL/GenBank/DDBJ databases">
        <authorList>
            <person name="Imhoff J.F."/>
            <person name="Rahn T."/>
            <person name="Kuenzel S."/>
            <person name="Neulinger S.C."/>
        </authorList>
    </citation>
    <scope>NUCLEOTIDE SEQUENCE</scope>
    <source>
        <strain evidence="9">DSM 11080</strain>
    </source>
</reference>
<evidence type="ECO:0000313" key="10">
    <source>
        <dbReference type="Proteomes" id="UP001296776"/>
    </source>
</evidence>
<evidence type="ECO:0000256" key="1">
    <source>
        <dbReference type="ARBA" id="ARBA00022679"/>
    </source>
</evidence>
<proteinExistence type="predicted"/>
<dbReference type="PANTHER" id="PTHR10256">
    <property type="entry name" value="SELENIDE, WATER DIKINASE"/>
    <property type="match status" value="1"/>
</dbReference>
<accession>A0AAJ0XBC1</accession>
<dbReference type="Pfam" id="PF02769">
    <property type="entry name" value="AIRS_C"/>
    <property type="match status" value="1"/>
</dbReference>
<evidence type="ECO:0000256" key="5">
    <source>
        <dbReference type="ARBA" id="ARBA00023266"/>
    </source>
</evidence>
<dbReference type="SUPFAM" id="SSF55326">
    <property type="entry name" value="PurM N-terminal domain-like"/>
    <property type="match status" value="1"/>
</dbReference>
<evidence type="ECO:0000256" key="2">
    <source>
        <dbReference type="ARBA" id="ARBA00022741"/>
    </source>
</evidence>
<evidence type="ECO:0000256" key="4">
    <source>
        <dbReference type="ARBA" id="ARBA00022840"/>
    </source>
</evidence>
<dbReference type="GO" id="GO:0016260">
    <property type="term" value="P:selenocysteine biosynthetic process"/>
    <property type="evidence" value="ECO:0007669"/>
    <property type="project" value="TreeGrafter"/>
</dbReference>
<dbReference type="AlphaFoldDB" id="A0AAJ0XBC1"/>
<dbReference type="Pfam" id="PF00586">
    <property type="entry name" value="AIRS"/>
    <property type="match status" value="1"/>
</dbReference>
<keyword evidence="10" id="KW-1185">Reference proteome</keyword>
<evidence type="ECO:0000259" key="6">
    <source>
        <dbReference type="Pfam" id="PF00586"/>
    </source>
</evidence>
<organism evidence="9 10">
    <name type="scientific">Halochromatium glycolicum</name>
    <dbReference type="NCBI Taxonomy" id="85075"/>
    <lineage>
        <taxon>Bacteria</taxon>
        <taxon>Pseudomonadati</taxon>
        <taxon>Pseudomonadota</taxon>
        <taxon>Gammaproteobacteria</taxon>
        <taxon>Chromatiales</taxon>
        <taxon>Chromatiaceae</taxon>
        <taxon>Halochromatium</taxon>
    </lineage>
</organism>
<dbReference type="NCBIfam" id="TIGR03169">
    <property type="entry name" value="Nterm_to_SelD"/>
    <property type="match status" value="1"/>
</dbReference>
<keyword evidence="2" id="KW-0547">Nucleotide-binding</keyword>
<dbReference type="Gene3D" id="3.90.650.10">
    <property type="entry name" value="PurM-like C-terminal domain"/>
    <property type="match status" value="1"/>
</dbReference>
<gene>
    <name evidence="9" type="primary">selD</name>
    <name evidence="9" type="ORF">CKO40_19745</name>
</gene>
<keyword evidence="5" id="KW-0711">Selenium</keyword>
<dbReference type="GO" id="GO:0005524">
    <property type="term" value="F:ATP binding"/>
    <property type="evidence" value="ECO:0007669"/>
    <property type="project" value="UniProtKB-KW"/>
</dbReference>
<dbReference type="InterPro" id="IPR017584">
    <property type="entry name" value="Pyridine_nucleo_diS_OxRdtase_N"/>
</dbReference>
<feature type="domain" description="PurM-like C-terminal" evidence="7">
    <location>
        <begin position="572"/>
        <end position="744"/>
    </location>
</feature>
<dbReference type="GO" id="GO:0005737">
    <property type="term" value="C:cytoplasm"/>
    <property type="evidence" value="ECO:0007669"/>
    <property type="project" value="TreeGrafter"/>
</dbReference>
<evidence type="ECO:0000313" key="9">
    <source>
        <dbReference type="EMBL" id="MBK1706714.1"/>
    </source>
</evidence>
<dbReference type="InterPro" id="IPR010918">
    <property type="entry name" value="PurM-like_C_dom"/>
</dbReference>
<dbReference type="NCBIfam" id="TIGR00476">
    <property type="entry name" value="selD"/>
    <property type="match status" value="1"/>
</dbReference>
<comment type="caution">
    <text evidence="9">The sequence shown here is derived from an EMBL/GenBank/DDBJ whole genome shotgun (WGS) entry which is preliminary data.</text>
</comment>
<reference evidence="9" key="2">
    <citation type="journal article" date="2020" name="Microorganisms">
        <title>Osmotic Adaptation and Compatible Solute Biosynthesis of Phototrophic Bacteria as Revealed from Genome Analyses.</title>
        <authorList>
            <person name="Imhoff J.F."/>
            <person name="Rahn T."/>
            <person name="Kunzel S."/>
            <person name="Keller A."/>
            <person name="Neulinger S.C."/>
        </authorList>
    </citation>
    <scope>NUCLEOTIDE SEQUENCE</scope>
    <source>
        <strain evidence="9">DSM 11080</strain>
    </source>
</reference>
<dbReference type="InterPro" id="IPR004536">
    <property type="entry name" value="SPS/SelD"/>
</dbReference>
<dbReference type="InterPro" id="IPR036188">
    <property type="entry name" value="FAD/NAD-bd_sf"/>
</dbReference>
<feature type="domain" description="FAD/NAD(P)-binding" evidence="8">
    <location>
        <begin position="10"/>
        <end position="316"/>
    </location>
</feature>
<dbReference type="InterPro" id="IPR036921">
    <property type="entry name" value="PurM-like_N_sf"/>
</dbReference>
<sequence>MKTKTAPVVKDLVLVGGGHSHVAVLRRFGMRPLPGLRLTLISRDIQTPYSGMLPGYLAGHYDFDACHIDLGPLSRFAGARLYHGEVEGLDLDQHQIQVSGRPPVHFDLLSINTGSRPTTLQIPGAADHTLPVKPIDRFLSGWEALIQRVIASGGHFRIAVVGGGAGGVELALATQYRLQRLLRERGDDPERLDYVLLTQGPEILPGHNAGVRRRFLRVLGERGVQIRTEHRVDEVGDGVLSAEGQPDTLADAIFWVTSASAPAWPGEAGLQVDANGFIQVNAHLQSVSHPPVFAAGDVAALPDPRPKSGVFAVRQGPVLTANLRRAATGRRLRRYRPQRQFLGLITTGDRYAIASRGNWSMEGAALWRLKDWIDRRFMKRFNELPAMSTEAQAPLTAGLADQEAMRELSTLAMRCGGCGAKVGSTVLTRVMQRLPVGRRDDVLIGIDAPDDATVLSVPPGRALVQSVDYFRAFLDDTYIFGRVAANHALGDLFGMGAEPQSALAIATVPYGRERVVEEDLYALLAGALSILEPAGAVLAGGHSSEGAELAFGLTVNGLADLETLWRKGGLAEGDALILTKPVGTGTLFAADMRAQARGRWIDEAITAMCLSNQEAGACLRRFGASACTDVTGFGLLGHLLEMTKASNVDAIVQLEAVPLLAGAAETVAAGILSSLQPQNLRLRRGVANLDQASRHPRFPLLFDPQTAGGLLAGVPGEQADACIEALRQSGYPQAAVIGRVEGRGDALEPVRLIG</sequence>
<dbReference type="InterPro" id="IPR016188">
    <property type="entry name" value="PurM-like_N"/>
</dbReference>
<dbReference type="RefSeq" id="WP_200348184.1">
    <property type="nucleotide sequence ID" value="NZ_NRSJ01000049.1"/>
</dbReference>
<evidence type="ECO:0000259" key="7">
    <source>
        <dbReference type="Pfam" id="PF02769"/>
    </source>
</evidence>
<dbReference type="EMBL" id="NRSJ01000049">
    <property type="protein sequence ID" value="MBK1706714.1"/>
    <property type="molecule type" value="Genomic_DNA"/>
</dbReference>
<dbReference type="Gene3D" id="3.50.50.100">
    <property type="match status" value="1"/>
</dbReference>
<dbReference type="CDD" id="cd02195">
    <property type="entry name" value="SelD"/>
    <property type="match status" value="1"/>
</dbReference>
<keyword evidence="4" id="KW-0067">ATP-binding</keyword>
<evidence type="ECO:0000259" key="8">
    <source>
        <dbReference type="Pfam" id="PF07992"/>
    </source>
</evidence>
<feature type="domain" description="PurM-like N-terminal" evidence="6">
    <location>
        <begin position="450"/>
        <end position="558"/>
    </location>
</feature>
<name>A0AAJ0XBC1_9GAMM</name>
<dbReference type="SUPFAM" id="SSF51905">
    <property type="entry name" value="FAD/NAD(P)-binding domain"/>
    <property type="match status" value="2"/>
</dbReference>
<dbReference type="Pfam" id="PF07992">
    <property type="entry name" value="Pyr_redox_2"/>
    <property type="match status" value="1"/>
</dbReference>
<keyword evidence="3" id="KW-0418">Kinase</keyword>
<dbReference type="GO" id="GO:0004756">
    <property type="term" value="F:selenide, water dikinase activity"/>
    <property type="evidence" value="ECO:0007669"/>
    <property type="project" value="TreeGrafter"/>
</dbReference>